<dbReference type="STRING" id="582692.SAMN05720606_11133"/>
<dbReference type="EMBL" id="FMVM01000011">
    <property type="protein sequence ID" value="SCY87435.1"/>
    <property type="molecule type" value="Genomic_DNA"/>
</dbReference>
<organism evidence="1 2">
    <name type="scientific">Paenibacillus polysaccharolyticus</name>
    <dbReference type="NCBI Taxonomy" id="582692"/>
    <lineage>
        <taxon>Bacteria</taxon>
        <taxon>Bacillati</taxon>
        <taxon>Bacillota</taxon>
        <taxon>Bacilli</taxon>
        <taxon>Bacillales</taxon>
        <taxon>Paenibacillaceae</taxon>
        <taxon>Paenibacillus</taxon>
    </lineage>
</organism>
<protein>
    <submittedName>
        <fullName evidence="1">Uncharacterized protein</fullName>
    </submittedName>
</protein>
<accession>A0A1G5JGF7</accession>
<dbReference type="Proteomes" id="UP000198538">
    <property type="component" value="Unassembled WGS sequence"/>
</dbReference>
<proteinExistence type="predicted"/>
<gene>
    <name evidence="1" type="ORF">SAMN05720606_11133</name>
</gene>
<evidence type="ECO:0000313" key="1">
    <source>
        <dbReference type="EMBL" id="SCY87435.1"/>
    </source>
</evidence>
<evidence type="ECO:0000313" key="2">
    <source>
        <dbReference type="Proteomes" id="UP000198538"/>
    </source>
</evidence>
<dbReference type="RefSeq" id="WP_090921844.1">
    <property type="nucleotide sequence ID" value="NZ_FMVM01000011.1"/>
</dbReference>
<name>A0A1G5JGF7_9BACL</name>
<dbReference type="AlphaFoldDB" id="A0A1G5JGF7"/>
<reference evidence="2" key="1">
    <citation type="submission" date="2016-10" db="EMBL/GenBank/DDBJ databases">
        <authorList>
            <person name="Varghese N."/>
            <person name="Submissions S."/>
        </authorList>
    </citation>
    <scope>NUCLEOTIDE SEQUENCE [LARGE SCALE GENOMIC DNA]</scope>
    <source>
        <strain evidence="2">BL9</strain>
    </source>
</reference>
<sequence length="142" mass="17272">MKIIRDKEELEGTCYIEVLPGKYLETCWNDHSIFFDEEVFGYLEKAIYDIYPKYDHYAFTEIHRDTWMLILEKLNELVALLDEKVTMGVLNERVYFFFGSSEDEFQQDFDHNVRRLRELIIEFETWMKEQLRTQEYISVLGI</sequence>
<keyword evidence="2" id="KW-1185">Reference proteome</keyword>